<protein>
    <submittedName>
        <fullName evidence="2">EGF-like domain-containing protein</fullName>
    </submittedName>
</protein>
<organism evidence="1 2">
    <name type="scientific">Rhabditophanes sp. KR3021</name>
    <dbReference type="NCBI Taxonomy" id="114890"/>
    <lineage>
        <taxon>Eukaryota</taxon>
        <taxon>Metazoa</taxon>
        <taxon>Ecdysozoa</taxon>
        <taxon>Nematoda</taxon>
        <taxon>Chromadorea</taxon>
        <taxon>Rhabditida</taxon>
        <taxon>Tylenchina</taxon>
        <taxon>Panagrolaimomorpha</taxon>
        <taxon>Strongyloidoidea</taxon>
        <taxon>Alloionematidae</taxon>
        <taxon>Rhabditophanes</taxon>
    </lineage>
</organism>
<accession>A0AC35U030</accession>
<evidence type="ECO:0000313" key="2">
    <source>
        <dbReference type="WBParaSite" id="RSKR_0000622500.1"/>
    </source>
</evidence>
<evidence type="ECO:0000313" key="1">
    <source>
        <dbReference type="Proteomes" id="UP000095286"/>
    </source>
</evidence>
<name>A0AC35U030_9BILA</name>
<proteinExistence type="predicted"/>
<dbReference type="WBParaSite" id="RSKR_0000622500.1">
    <property type="protein sequence ID" value="RSKR_0000622500.1"/>
    <property type="gene ID" value="RSKR_0000622500"/>
</dbReference>
<sequence length="317" mass="35025">MLLLYALAAFTLLVSNVQGNKDEKLAFLNPQSACRVICQNAGVCAYKIGKPRQHKCICMAGQFEGDFCEIIVNSAQTTTIPPTTTTLARHDNSVTASIDHRPVVESVQPFSTQEVFTSTEGSDEGGGVNWNGSEEKEEVVDGKEIVDEIEQTSSKEGPLDFQNNVGTESTEHSQMNEIGDEERIDSSEQKKVLDNDLSEEENKVPDNDSSEEEVIQAAEIDKVEEPSSVRELSTAEYDELTTTTRTYPIHIIPKEVMTTTAGAISYYLQADDTSRSLDDEGWMMVKKRNSAIWIGNSCGQTIYSTLLLLLATFLQFL</sequence>
<reference evidence="2" key="1">
    <citation type="submission" date="2016-11" db="UniProtKB">
        <authorList>
            <consortium name="WormBaseParasite"/>
        </authorList>
    </citation>
    <scope>IDENTIFICATION</scope>
    <source>
        <strain evidence="2">KR3021</strain>
    </source>
</reference>
<dbReference type="Proteomes" id="UP000095286">
    <property type="component" value="Unplaced"/>
</dbReference>